<accession>A0A507D0T5</accession>
<sequence>MIHLLRRFASKLDQNDNEALSLSDRKWSFRELAPSTICRITSMSPLPWIASHKERARSSRSLGFYIAK</sequence>
<keyword evidence="2" id="KW-1185">Reference proteome</keyword>
<dbReference type="VEuPathDB" id="FungiDB:SeMB42_g04112"/>
<organism evidence="1 2">
    <name type="scientific">Synchytrium endobioticum</name>
    <dbReference type="NCBI Taxonomy" id="286115"/>
    <lineage>
        <taxon>Eukaryota</taxon>
        <taxon>Fungi</taxon>
        <taxon>Fungi incertae sedis</taxon>
        <taxon>Chytridiomycota</taxon>
        <taxon>Chytridiomycota incertae sedis</taxon>
        <taxon>Chytridiomycetes</taxon>
        <taxon>Synchytriales</taxon>
        <taxon>Synchytriaceae</taxon>
        <taxon>Synchytrium</taxon>
    </lineage>
</organism>
<name>A0A507D0T5_9FUNG</name>
<comment type="caution">
    <text evidence="1">The sequence shown here is derived from an EMBL/GenBank/DDBJ whole genome shotgun (WGS) entry which is preliminary data.</text>
</comment>
<reference evidence="1 2" key="1">
    <citation type="journal article" date="2019" name="Sci. Rep.">
        <title>Comparative genomics of chytrid fungi reveal insights into the obligate biotrophic and pathogenic lifestyle of Synchytrium endobioticum.</title>
        <authorList>
            <person name="van de Vossenberg B.T.L.H."/>
            <person name="Warris S."/>
            <person name="Nguyen H.D.T."/>
            <person name="van Gent-Pelzer M.P.E."/>
            <person name="Joly D.L."/>
            <person name="van de Geest H.C."/>
            <person name="Bonants P.J.M."/>
            <person name="Smith D.S."/>
            <person name="Levesque C.A."/>
            <person name="van der Lee T.A.J."/>
        </authorList>
    </citation>
    <scope>NUCLEOTIDE SEQUENCE [LARGE SCALE GENOMIC DNA]</scope>
    <source>
        <strain evidence="1 2">MB42</strain>
    </source>
</reference>
<dbReference type="AlphaFoldDB" id="A0A507D0T5"/>
<proteinExistence type="predicted"/>
<protein>
    <submittedName>
        <fullName evidence="1">Uncharacterized protein</fullName>
    </submittedName>
</protein>
<evidence type="ECO:0000313" key="1">
    <source>
        <dbReference type="EMBL" id="TPX45059.1"/>
    </source>
</evidence>
<evidence type="ECO:0000313" key="2">
    <source>
        <dbReference type="Proteomes" id="UP000317494"/>
    </source>
</evidence>
<dbReference type="EMBL" id="QEAN01000160">
    <property type="protein sequence ID" value="TPX45059.1"/>
    <property type="molecule type" value="Genomic_DNA"/>
</dbReference>
<dbReference type="Proteomes" id="UP000317494">
    <property type="component" value="Unassembled WGS sequence"/>
</dbReference>
<gene>
    <name evidence="1" type="ORF">SeMB42_g04112</name>
</gene>